<accession>B0D1K4</accession>
<sequence length="266" mass="28065">MFVKCPRKCHLYRIVVVGEGTVRPVCRFQVRHPTRVCSVGDSEWLPNENEARRGKRWPCQLPLQGSGVIELNSELAASKVNAGELTILLGEGILRKTSFSPTAMLNIASRSLLRSSVRLAHPNVASYVPTRSVLTLSKTNYTAHATATGAGRNGEVSSGGLDLKLASPGSSRAGQNPEQLFAMGYAGCLLGAIQFVAGGLGKSEMAKKAVVHTSVSLGDAEGLGGFGIAVDIKVEGVDDELLQAGHAFCPYSRALKHGAVVNISKA</sequence>
<evidence type="ECO:0000256" key="1">
    <source>
        <dbReference type="ARBA" id="ARBA00007378"/>
    </source>
</evidence>
<dbReference type="SUPFAM" id="SSF82784">
    <property type="entry name" value="OsmC-like"/>
    <property type="match status" value="1"/>
</dbReference>
<organism evidence="3">
    <name type="scientific">Laccaria bicolor (strain S238N-H82 / ATCC MYA-4686)</name>
    <name type="common">Bicoloured deceiver</name>
    <name type="synonym">Laccaria laccata var. bicolor</name>
    <dbReference type="NCBI Taxonomy" id="486041"/>
    <lineage>
        <taxon>Eukaryota</taxon>
        <taxon>Fungi</taxon>
        <taxon>Dikarya</taxon>
        <taxon>Basidiomycota</taxon>
        <taxon>Agaricomycotina</taxon>
        <taxon>Agaricomycetes</taxon>
        <taxon>Agaricomycetidae</taxon>
        <taxon>Agaricales</taxon>
        <taxon>Agaricineae</taxon>
        <taxon>Hydnangiaceae</taxon>
        <taxon>Laccaria</taxon>
    </lineage>
</organism>
<evidence type="ECO:0000313" key="3">
    <source>
        <dbReference type="Proteomes" id="UP000001194"/>
    </source>
</evidence>
<dbReference type="EMBL" id="DS547095">
    <property type="protein sequence ID" value="EDR12011.1"/>
    <property type="molecule type" value="Genomic_DNA"/>
</dbReference>
<comment type="similarity">
    <text evidence="1">Belongs to the OsmC/Ohr family.</text>
</comment>
<dbReference type="InterPro" id="IPR036102">
    <property type="entry name" value="OsmC/Ohrsf"/>
</dbReference>
<gene>
    <name evidence="2" type="ORF">LACBIDRAFT_314091</name>
</gene>
<dbReference type="OrthoDB" id="60422at2759"/>
<dbReference type="GO" id="GO:0006979">
    <property type="term" value="P:response to oxidative stress"/>
    <property type="evidence" value="ECO:0007669"/>
    <property type="project" value="InterPro"/>
</dbReference>
<keyword evidence="3" id="KW-1185">Reference proteome</keyword>
<dbReference type="InterPro" id="IPR019953">
    <property type="entry name" value="OHR"/>
</dbReference>
<evidence type="ECO:0000313" key="2">
    <source>
        <dbReference type="EMBL" id="EDR12011.1"/>
    </source>
</evidence>
<protein>
    <submittedName>
        <fullName evidence="2">Predicted protein</fullName>
    </submittedName>
</protein>
<dbReference type="Gene3D" id="2.20.25.10">
    <property type="match status" value="1"/>
</dbReference>
<reference evidence="2 3" key="1">
    <citation type="journal article" date="2008" name="Nature">
        <title>The genome of Laccaria bicolor provides insights into mycorrhizal symbiosis.</title>
        <authorList>
            <person name="Martin F."/>
            <person name="Aerts A."/>
            <person name="Ahren D."/>
            <person name="Brun A."/>
            <person name="Danchin E.G.J."/>
            <person name="Duchaussoy F."/>
            <person name="Gibon J."/>
            <person name="Kohler A."/>
            <person name="Lindquist E."/>
            <person name="Pereda V."/>
            <person name="Salamov A."/>
            <person name="Shapiro H.J."/>
            <person name="Wuyts J."/>
            <person name="Blaudez D."/>
            <person name="Buee M."/>
            <person name="Brokstein P."/>
            <person name="Canbaeck B."/>
            <person name="Cohen D."/>
            <person name="Courty P.E."/>
            <person name="Coutinho P.M."/>
            <person name="Delaruelle C."/>
            <person name="Detter J.C."/>
            <person name="Deveau A."/>
            <person name="DiFazio S."/>
            <person name="Duplessis S."/>
            <person name="Fraissinet-Tachet L."/>
            <person name="Lucic E."/>
            <person name="Frey-Klett P."/>
            <person name="Fourrey C."/>
            <person name="Feussner I."/>
            <person name="Gay G."/>
            <person name="Grimwood J."/>
            <person name="Hoegger P.J."/>
            <person name="Jain P."/>
            <person name="Kilaru S."/>
            <person name="Labbe J."/>
            <person name="Lin Y.C."/>
            <person name="Legue V."/>
            <person name="Le Tacon F."/>
            <person name="Marmeisse R."/>
            <person name="Melayah D."/>
            <person name="Montanini B."/>
            <person name="Muratet M."/>
            <person name="Nehls U."/>
            <person name="Niculita-Hirzel H."/>
            <person name="Oudot-Le Secq M.P."/>
            <person name="Peter M."/>
            <person name="Quesneville H."/>
            <person name="Rajashekar B."/>
            <person name="Reich M."/>
            <person name="Rouhier N."/>
            <person name="Schmutz J."/>
            <person name="Yin T."/>
            <person name="Chalot M."/>
            <person name="Henrissat B."/>
            <person name="Kuees U."/>
            <person name="Lucas S."/>
            <person name="Van de Peer Y."/>
            <person name="Podila G.K."/>
            <person name="Polle A."/>
            <person name="Pukkila P.J."/>
            <person name="Richardson P.M."/>
            <person name="Rouze P."/>
            <person name="Sanders I.R."/>
            <person name="Stajich J.E."/>
            <person name="Tunlid A."/>
            <person name="Tuskan G."/>
            <person name="Grigoriev I.V."/>
        </authorList>
    </citation>
    <scope>NUCLEOTIDE SEQUENCE [LARGE SCALE GENOMIC DNA]</scope>
    <source>
        <strain evidence="3">S238N-H82 / ATCC MYA-4686</strain>
    </source>
</reference>
<dbReference type="HOGENOM" id="CLU_1046092_0_0_1"/>
<dbReference type="GeneID" id="6072971"/>
<dbReference type="InterPro" id="IPR015946">
    <property type="entry name" value="KH_dom-like_a/b"/>
</dbReference>
<dbReference type="Proteomes" id="UP000001194">
    <property type="component" value="Unassembled WGS sequence"/>
</dbReference>
<dbReference type="InParanoid" id="B0D1K4"/>
<dbReference type="KEGG" id="lbc:LACBIDRAFT_314091"/>
<dbReference type="PANTHER" id="PTHR33797">
    <property type="entry name" value="ORGANIC HYDROPEROXIDE RESISTANCE PROTEIN-LIKE"/>
    <property type="match status" value="1"/>
</dbReference>
<dbReference type="NCBIfam" id="TIGR03561">
    <property type="entry name" value="organ_hyd_perox"/>
    <property type="match status" value="1"/>
</dbReference>
<dbReference type="Gene3D" id="3.30.300.20">
    <property type="match status" value="1"/>
</dbReference>
<name>B0D1K4_LACBS</name>
<proteinExistence type="inferred from homology"/>
<dbReference type="RefSeq" id="XP_001877908.1">
    <property type="nucleotide sequence ID" value="XM_001877873.1"/>
</dbReference>
<dbReference type="PANTHER" id="PTHR33797:SF2">
    <property type="entry name" value="ORGANIC HYDROPEROXIDE RESISTANCE PROTEIN-LIKE"/>
    <property type="match status" value="1"/>
</dbReference>
<dbReference type="InterPro" id="IPR003718">
    <property type="entry name" value="OsmC/Ohr_fam"/>
</dbReference>
<dbReference type="Pfam" id="PF02566">
    <property type="entry name" value="OsmC"/>
    <property type="match status" value="1"/>
</dbReference>
<dbReference type="AlphaFoldDB" id="B0D1K4"/>